<dbReference type="Pfam" id="PF01546">
    <property type="entry name" value="Peptidase_M20"/>
    <property type="match status" value="1"/>
</dbReference>
<dbReference type="NCBIfam" id="NF009557">
    <property type="entry name" value="PRK13009.1"/>
    <property type="match status" value="1"/>
</dbReference>
<evidence type="ECO:0000256" key="8">
    <source>
        <dbReference type="ARBA" id="ARBA00022801"/>
    </source>
</evidence>
<evidence type="ECO:0000256" key="14">
    <source>
        <dbReference type="ARBA" id="ARBA00051301"/>
    </source>
</evidence>
<comment type="caution">
    <text evidence="17">The sequence shown here is derived from an EMBL/GenBank/DDBJ whole genome shotgun (WGS) entry which is preliminary data.</text>
</comment>
<dbReference type="PANTHER" id="PTHR43808">
    <property type="entry name" value="ACETYLORNITHINE DEACETYLASE"/>
    <property type="match status" value="1"/>
</dbReference>
<evidence type="ECO:0000313" key="17">
    <source>
        <dbReference type="EMBL" id="MFL1732439.1"/>
    </source>
</evidence>
<keyword evidence="12 15" id="KW-0170">Cobalt</keyword>
<dbReference type="CDD" id="cd03891">
    <property type="entry name" value="M20_DapE_proteobac"/>
    <property type="match status" value="1"/>
</dbReference>
<name>A0ABW8U5M0_9GAMM</name>
<protein>
    <recommendedName>
        <fullName evidence="5 15">Succinyl-diaminopimelate desuccinylase</fullName>
        <shortName evidence="15">SDAP desuccinylase</shortName>
        <ecNumber evidence="4 15">3.5.1.18</ecNumber>
    </recommendedName>
    <alternativeName>
        <fullName evidence="13 15">N-succinyl-LL-2,6-diaminoheptanedioate amidohydrolase</fullName>
    </alternativeName>
</protein>
<keyword evidence="9 15" id="KW-0862">Zinc</keyword>
<comment type="pathway">
    <text evidence="1 15">Amino-acid biosynthesis; L-lysine biosynthesis via DAP pathway; LL-2,6-diaminopimelate from (S)-tetrahydrodipicolinate (succinylase route): step 3/3.</text>
</comment>
<evidence type="ECO:0000256" key="5">
    <source>
        <dbReference type="ARBA" id="ARBA00022391"/>
    </source>
</evidence>
<evidence type="ECO:0000256" key="10">
    <source>
        <dbReference type="ARBA" id="ARBA00022915"/>
    </source>
</evidence>
<feature type="domain" description="Peptidase M20 dimerisation" evidence="16">
    <location>
        <begin position="187"/>
        <end position="293"/>
    </location>
</feature>
<dbReference type="HAMAP" id="MF_01690">
    <property type="entry name" value="DapE"/>
    <property type="match status" value="1"/>
</dbReference>
<organism evidence="17 18">
    <name type="scientific">Moraxella oculi</name>
    <dbReference type="NCBI Taxonomy" id="2940516"/>
    <lineage>
        <taxon>Bacteria</taxon>
        <taxon>Pseudomonadati</taxon>
        <taxon>Pseudomonadota</taxon>
        <taxon>Gammaproteobacteria</taxon>
        <taxon>Moraxellales</taxon>
        <taxon>Moraxellaceae</taxon>
        <taxon>Moraxella</taxon>
    </lineage>
</organism>
<keyword evidence="11 15" id="KW-0457">Lysine biosynthesis</keyword>
<feature type="binding site" evidence="15">
    <location>
        <position position="174"/>
    </location>
    <ligand>
        <name>Zn(2+)</name>
        <dbReference type="ChEBI" id="CHEBI:29105"/>
        <label>1</label>
    </ligand>
</feature>
<dbReference type="EC" id="3.5.1.18" evidence="4 15"/>
<dbReference type="RefSeq" id="WP_407069050.1">
    <property type="nucleotide sequence ID" value="NZ_JBJJXE010000006.1"/>
</dbReference>
<keyword evidence="18" id="KW-1185">Reference proteome</keyword>
<comment type="cofactor">
    <cofactor evidence="15">
        <name>Zn(2+)</name>
        <dbReference type="ChEBI" id="CHEBI:29105"/>
    </cofactor>
    <cofactor evidence="15">
        <name>Co(2+)</name>
        <dbReference type="ChEBI" id="CHEBI:48828"/>
    </cofactor>
    <text evidence="15">Binds 2 Zn(2+) or Co(2+) ions per subunit.</text>
</comment>
<feature type="binding site" evidence="15">
    <location>
        <position position="146"/>
    </location>
    <ligand>
        <name>Zn(2+)</name>
        <dbReference type="ChEBI" id="CHEBI:29105"/>
        <label>2</label>
    </ligand>
</feature>
<evidence type="ECO:0000256" key="11">
    <source>
        <dbReference type="ARBA" id="ARBA00023154"/>
    </source>
</evidence>
<evidence type="ECO:0000259" key="16">
    <source>
        <dbReference type="Pfam" id="PF07687"/>
    </source>
</evidence>
<evidence type="ECO:0000256" key="15">
    <source>
        <dbReference type="HAMAP-Rule" id="MF_01690"/>
    </source>
</evidence>
<dbReference type="SUPFAM" id="SSF55031">
    <property type="entry name" value="Bacterial exopeptidase dimerisation domain"/>
    <property type="match status" value="1"/>
</dbReference>
<comment type="catalytic activity">
    <reaction evidence="14 15">
        <text>N-succinyl-(2S,6S)-2,6-diaminopimelate + H2O = (2S,6S)-2,6-diaminopimelate + succinate</text>
        <dbReference type="Rhea" id="RHEA:22608"/>
        <dbReference type="ChEBI" id="CHEBI:15377"/>
        <dbReference type="ChEBI" id="CHEBI:30031"/>
        <dbReference type="ChEBI" id="CHEBI:57609"/>
        <dbReference type="ChEBI" id="CHEBI:58087"/>
        <dbReference type="EC" id="3.5.1.18"/>
    </reaction>
</comment>
<proteinExistence type="inferred from homology"/>
<evidence type="ECO:0000256" key="7">
    <source>
        <dbReference type="ARBA" id="ARBA00022723"/>
    </source>
</evidence>
<feature type="binding site" evidence="15">
    <location>
        <position position="365"/>
    </location>
    <ligand>
        <name>Zn(2+)</name>
        <dbReference type="ChEBI" id="CHEBI:29105"/>
        <label>2</label>
    </ligand>
</feature>
<feature type="binding site" evidence="15">
    <location>
        <position position="78"/>
    </location>
    <ligand>
        <name>Zn(2+)</name>
        <dbReference type="ChEBI" id="CHEBI:29105"/>
        <label>1</label>
    </ligand>
</feature>
<gene>
    <name evidence="15 17" type="primary">dapE</name>
    <name evidence="17" type="ORF">ACJHVH_05435</name>
</gene>
<feature type="active site" description="Proton acceptor" evidence="15">
    <location>
        <position position="145"/>
    </location>
</feature>
<evidence type="ECO:0000256" key="6">
    <source>
        <dbReference type="ARBA" id="ARBA00022605"/>
    </source>
</evidence>
<feature type="binding site" evidence="15">
    <location>
        <position position="111"/>
    </location>
    <ligand>
        <name>Zn(2+)</name>
        <dbReference type="ChEBI" id="CHEBI:29105"/>
        <label>1</label>
    </ligand>
</feature>
<comment type="subunit">
    <text evidence="3 15">Homodimer.</text>
</comment>
<dbReference type="InterPro" id="IPR050072">
    <property type="entry name" value="Peptidase_M20A"/>
</dbReference>
<reference evidence="17 18" key="1">
    <citation type="submission" date="2024-11" db="EMBL/GenBank/DDBJ databases">
        <title>First Report of Moraxella oculi in Brazil in an Infectious Bovine Keratoconjunctivitis Outbreak.</title>
        <authorList>
            <person name="Carvalho C.V."/>
            <person name="Domingues R."/>
            <person name="Coutinho C."/>
            <person name="Honorio N.T.B.S."/>
            <person name="Faza D.R.L.R."/>
            <person name="Carvalho W.A."/>
            <person name="Machado A.B.F."/>
            <person name="Martins M.F."/>
            <person name="Gaspar E.B."/>
        </authorList>
    </citation>
    <scope>NUCLEOTIDE SEQUENCE [LARGE SCALE GENOMIC DNA]</scope>
    <source>
        <strain evidence="17 18">2117LE</strain>
    </source>
</reference>
<dbReference type="InterPro" id="IPR005941">
    <property type="entry name" value="DapE_proteobac"/>
</dbReference>
<evidence type="ECO:0000313" key="18">
    <source>
        <dbReference type="Proteomes" id="UP001624684"/>
    </source>
</evidence>
<evidence type="ECO:0000256" key="1">
    <source>
        <dbReference type="ARBA" id="ARBA00005130"/>
    </source>
</evidence>
<dbReference type="SUPFAM" id="SSF53187">
    <property type="entry name" value="Zn-dependent exopeptidases"/>
    <property type="match status" value="1"/>
</dbReference>
<dbReference type="InterPro" id="IPR011650">
    <property type="entry name" value="Peptidase_M20_dimer"/>
</dbReference>
<keyword evidence="10 15" id="KW-0220">Diaminopimelate biosynthesis</keyword>
<keyword evidence="7 15" id="KW-0479">Metal-binding</keyword>
<dbReference type="InterPro" id="IPR036264">
    <property type="entry name" value="Bact_exopeptidase_dim_dom"/>
</dbReference>
<comment type="function">
    <text evidence="15">Catalyzes the hydrolysis of N-succinyl-L,L-diaminopimelic acid (SDAP), forming succinate and LL-2,6-diaminopimelate (DAP), an intermediate involved in the bacterial biosynthesis of lysine and meso-diaminopimelic acid, an essential component of bacterial cell walls.</text>
</comment>
<feature type="active site" evidence="15">
    <location>
        <position position="80"/>
    </location>
</feature>
<dbReference type="Gene3D" id="3.40.630.10">
    <property type="entry name" value="Zn peptidases"/>
    <property type="match status" value="2"/>
</dbReference>
<evidence type="ECO:0000256" key="3">
    <source>
        <dbReference type="ARBA" id="ARBA00011738"/>
    </source>
</evidence>
<dbReference type="NCBIfam" id="TIGR01246">
    <property type="entry name" value="dapE_proteo"/>
    <property type="match status" value="1"/>
</dbReference>
<evidence type="ECO:0000256" key="12">
    <source>
        <dbReference type="ARBA" id="ARBA00023285"/>
    </source>
</evidence>
<evidence type="ECO:0000256" key="4">
    <source>
        <dbReference type="ARBA" id="ARBA00011921"/>
    </source>
</evidence>
<keyword evidence="8 15" id="KW-0378">Hydrolase</keyword>
<evidence type="ECO:0000256" key="13">
    <source>
        <dbReference type="ARBA" id="ARBA00031891"/>
    </source>
</evidence>
<dbReference type="PANTHER" id="PTHR43808:SF31">
    <property type="entry name" value="N-ACETYL-L-CITRULLINE DEACETYLASE"/>
    <property type="match status" value="1"/>
</dbReference>
<keyword evidence="6 15" id="KW-0028">Amino-acid biosynthesis</keyword>
<dbReference type="InterPro" id="IPR002933">
    <property type="entry name" value="Peptidase_M20"/>
</dbReference>
<dbReference type="EMBL" id="JBJJXE010000006">
    <property type="protein sequence ID" value="MFL1732439.1"/>
    <property type="molecule type" value="Genomic_DNA"/>
</dbReference>
<evidence type="ECO:0000256" key="2">
    <source>
        <dbReference type="ARBA" id="ARBA00006746"/>
    </source>
</evidence>
<sequence length="392" mass="42557">MTPTLNLSIKLIQQPSITPNDHECQEILAQELEKLGFETEFMHFGDANDTGINAQVKNLWAYRQGTSPNAPVLCFAGHTDVVPTGDESRWTYPPFSATIADGHLWGRGAADMKTGIACFVTACQNFIKKHPNHQGGIALLITADEEGVARNGTQKVVEVLAKRGVKMDYCLVGEPSSTAVLGDVIKNGRRGSLNATLTVVGKQGHIAYPHLAINPIHAMTNALAELVNTKWDDGNDHFPPTSMQISNIHGGTGATNVIAGDCQVLFNFRYCTQNTADSLKEKTHEIFDRHFAQSAANYTIQWHLSGEPFLTQKGTFVDACCDAIKQVTNTAAKLSTSGGTSDGRFIAPVMNAQVVELGVLNASIHQIDERVAVDDLEKLTLIYEQILDTLIS</sequence>
<dbReference type="Proteomes" id="UP001624684">
    <property type="component" value="Unassembled WGS sequence"/>
</dbReference>
<evidence type="ECO:0000256" key="9">
    <source>
        <dbReference type="ARBA" id="ARBA00022833"/>
    </source>
</evidence>
<dbReference type="Pfam" id="PF07687">
    <property type="entry name" value="M20_dimer"/>
    <property type="match status" value="1"/>
</dbReference>
<comment type="similarity">
    <text evidence="2 15">Belongs to the peptidase M20A family. DapE subfamily.</text>
</comment>
<accession>A0ABW8U5M0</accession>
<dbReference type="GO" id="GO:0009014">
    <property type="term" value="F:succinyl-diaminopimelate desuccinylase activity"/>
    <property type="evidence" value="ECO:0007669"/>
    <property type="project" value="UniProtKB-EC"/>
</dbReference>
<feature type="binding site" evidence="15">
    <location>
        <position position="111"/>
    </location>
    <ligand>
        <name>Zn(2+)</name>
        <dbReference type="ChEBI" id="CHEBI:29105"/>
        <label>2</label>
    </ligand>
</feature>